<gene>
    <name evidence="6" type="ORF">URODEC1_LOCUS55059</name>
    <name evidence="7" type="ORF">URODEC1_LOCUS60215</name>
</gene>
<evidence type="ECO:0000256" key="4">
    <source>
        <dbReference type="ARBA" id="ARBA00023157"/>
    </source>
</evidence>
<reference evidence="8" key="1">
    <citation type="submission" date="2024-06" db="EMBL/GenBank/DDBJ databases">
        <authorList>
            <person name="Ryan C."/>
        </authorList>
    </citation>
    <scope>NUCLEOTIDE SEQUENCE [LARGE SCALE GENOMIC DNA]</scope>
</reference>
<keyword evidence="8" id="KW-1185">Reference proteome</keyword>
<accession>A0ABC9B0X5</accession>
<evidence type="ECO:0000256" key="2">
    <source>
        <dbReference type="ARBA" id="ARBA00022702"/>
    </source>
</evidence>
<sequence>MATSKTLLAVLLLLSLLAAASASAISDGDISLPFALVPADPSAAAVCRGSVGECLAGGDDEELGLGHHGRALYDGGYLSYRALQRNNVPCSRRGDSYYSNCRPGAAANPYTRGCSAITRCRG</sequence>
<protein>
    <submittedName>
        <fullName evidence="7">Uncharacterized protein</fullName>
    </submittedName>
</protein>
<keyword evidence="4" id="KW-1015">Disulfide bond</keyword>
<evidence type="ECO:0000313" key="8">
    <source>
        <dbReference type="Proteomes" id="UP001497457"/>
    </source>
</evidence>
<dbReference type="EMBL" id="OZ075134">
    <property type="protein sequence ID" value="CAL4990336.1"/>
    <property type="molecule type" value="Genomic_DNA"/>
</dbReference>
<evidence type="ECO:0000256" key="3">
    <source>
        <dbReference type="ARBA" id="ARBA00022729"/>
    </source>
</evidence>
<reference evidence="7 8" key="2">
    <citation type="submission" date="2024-10" db="EMBL/GenBank/DDBJ databases">
        <authorList>
            <person name="Ryan C."/>
        </authorList>
    </citation>
    <scope>NUCLEOTIDE SEQUENCE [LARGE SCALE GENOMIC DNA]</scope>
</reference>
<name>A0ABC9B0X5_9POAL</name>
<dbReference type="Proteomes" id="UP001497457">
    <property type="component" value="Chromosome 24b"/>
</dbReference>
<dbReference type="InterPro" id="IPR008801">
    <property type="entry name" value="RALF"/>
</dbReference>
<evidence type="ECO:0000313" key="6">
    <source>
        <dbReference type="EMBL" id="CAL4979005.1"/>
    </source>
</evidence>
<dbReference type="PANTHER" id="PTHR33136:SF13">
    <property type="entry name" value="OS10G0328900 PROTEIN"/>
    <property type="match status" value="1"/>
</dbReference>
<evidence type="ECO:0000256" key="1">
    <source>
        <dbReference type="ARBA" id="ARBA00009178"/>
    </source>
</evidence>
<organism evidence="7 8">
    <name type="scientific">Urochloa decumbens</name>
    <dbReference type="NCBI Taxonomy" id="240449"/>
    <lineage>
        <taxon>Eukaryota</taxon>
        <taxon>Viridiplantae</taxon>
        <taxon>Streptophyta</taxon>
        <taxon>Embryophyta</taxon>
        <taxon>Tracheophyta</taxon>
        <taxon>Spermatophyta</taxon>
        <taxon>Magnoliopsida</taxon>
        <taxon>Liliopsida</taxon>
        <taxon>Poales</taxon>
        <taxon>Poaceae</taxon>
        <taxon>PACMAD clade</taxon>
        <taxon>Panicoideae</taxon>
        <taxon>Panicodae</taxon>
        <taxon>Paniceae</taxon>
        <taxon>Melinidinae</taxon>
        <taxon>Urochloa</taxon>
    </lineage>
</organism>
<dbReference type="Pfam" id="PF05498">
    <property type="entry name" value="RALF"/>
    <property type="match status" value="1"/>
</dbReference>
<keyword evidence="2" id="KW-0372">Hormone</keyword>
<dbReference type="Proteomes" id="UP001497457">
    <property type="component" value="Chromosome 21rd"/>
</dbReference>
<feature type="chain" id="PRO_5044721568" evidence="5">
    <location>
        <begin position="23"/>
        <end position="122"/>
    </location>
</feature>
<feature type="signal peptide" evidence="5">
    <location>
        <begin position="1"/>
        <end position="22"/>
    </location>
</feature>
<dbReference type="GO" id="GO:0005179">
    <property type="term" value="F:hormone activity"/>
    <property type="evidence" value="ECO:0007669"/>
    <property type="project" value="UniProtKB-KW"/>
</dbReference>
<evidence type="ECO:0000256" key="5">
    <source>
        <dbReference type="SAM" id="SignalP"/>
    </source>
</evidence>
<evidence type="ECO:0000313" key="7">
    <source>
        <dbReference type="EMBL" id="CAL4990336.1"/>
    </source>
</evidence>
<proteinExistence type="inferred from homology"/>
<comment type="similarity">
    <text evidence="1">Belongs to the plant rapid alkalinization factor (RALF) family.</text>
</comment>
<dbReference type="EMBL" id="OZ075131">
    <property type="protein sequence ID" value="CAL4979005.1"/>
    <property type="molecule type" value="Genomic_DNA"/>
</dbReference>
<dbReference type="PANTHER" id="PTHR33136">
    <property type="entry name" value="RAPID ALKALINIZATION FACTOR-LIKE"/>
    <property type="match status" value="1"/>
</dbReference>
<dbReference type="AlphaFoldDB" id="A0ABC9B0X5"/>
<keyword evidence="3 5" id="KW-0732">Signal</keyword>